<comment type="caution">
    <text evidence="10">The sequence shown here is derived from an EMBL/GenBank/DDBJ whole genome shotgun (WGS) entry which is preliminary data.</text>
</comment>
<dbReference type="STRING" id="1794912.AXX12_04800"/>
<dbReference type="InterPro" id="IPR050297">
    <property type="entry name" value="LipidA_mod_glycosyltrf_83"/>
</dbReference>
<evidence type="ECO:0000256" key="4">
    <source>
        <dbReference type="ARBA" id="ARBA00022679"/>
    </source>
</evidence>
<dbReference type="GO" id="GO:0016763">
    <property type="term" value="F:pentosyltransferase activity"/>
    <property type="evidence" value="ECO:0007669"/>
    <property type="project" value="TreeGrafter"/>
</dbReference>
<keyword evidence="7 8" id="KW-0472">Membrane</keyword>
<feature type="transmembrane region" description="Helical" evidence="8">
    <location>
        <begin position="392"/>
        <end position="412"/>
    </location>
</feature>
<feature type="transmembrane region" description="Helical" evidence="8">
    <location>
        <begin position="365"/>
        <end position="386"/>
    </location>
</feature>
<dbReference type="OrthoDB" id="2514438at2"/>
<keyword evidence="2" id="KW-1003">Cell membrane</keyword>
<feature type="transmembrane region" description="Helical" evidence="8">
    <location>
        <begin position="228"/>
        <end position="244"/>
    </location>
</feature>
<feature type="domain" description="Glycosyltransferase RgtA/B/C/D-like" evidence="9">
    <location>
        <begin position="88"/>
        <end position="215"/>
    </location>
</feature>
<dbReference type="Pfam" id="PF13231">
    <property type="entry name" value="PMT_2"/>
    <property type="match status" value="1"/>
</dbReference>
<evidence type="ECO:0000313" key="11">
    <source>
        <dbReference type="Proteomes" id="UP000076268"/>
    </source>
</evidence>
<dbReference type="InterPro" id="IPR038731">
    <property type="entry name" value="RgtA/B/C-like"/>
</dbReference>
<dbReference type="GO" id="GO:0009103">
    <property type="term" value="P:lipopolysaccharide biosynthetic process"/>
    <property type="evidence" value="ECO:0007669"/>
    <property type="project" value="UniProtKB-ARBA"/>
</dbReference>
<evidence type="ECO:0000313" key="10">
    <source>
        <dbReference type="EMBL" id="KYZ77433.1"/>
    </source>
</evidence>
<evidence type="ECO:0000256" key="5">
    <source>
        <dbReference type="ARBA" id="ARBA00022692"/>
    </source>
</evidence>
<sequence length="436" mass="50588">MYEFYLKSEDRLNEFYHKYKDHDWLFILPIMLLALTRTLEHFFWLLSSGRGFPQAADSKWYLDYATGLLKDFNVGLHMNDIMYFGYNMLLTLLLALFEDPVAVLFIQSVISGLSVILVYKIALILFNRSTAILAALFYATRWEITLWSMYILSDSFFISVLLLCVYFLLMAFESDKKNYKILFAVTAIYMMVFRPTGIMTMAVILAYIAIRLGKKRIAVGLNQYRRPIAGALLSIFAIGIYLYSSHKFDPLLQSLQVNVKMVLYNVYAKGWLYDLATPYDHFFRPDYRVNWYGSLFISFIVNNWDHVSILYVKRAIGFLGKWVWQIDLSSLTGIGQFLYNVTPTALFTVGSIAAVRDEKFRKASIVWLLILAVFAFCLVLFIDWMYRYRYPAVPFIAIAAAFGADQILRWTLIRVKKIAGLLQYANRKNTGCHTGF</sequence>
<dbReference type="Proteomes" id="UP000076268">
    <property type="component" value="Unassembled WGS sequence"/>
</dbReference>
<evidence type="ECO:0000256" key="1">
    <source>
        <dbReference type="ARBA" id="ARBA00004651"/>
    </source>
</evidence>
<dbReference type="GO" id="GO:0005886">
    <property type="term" value="C:plasma membrane"/>
    <property type="evidence" value="ECO:0007669"/>
    <property type="project" value="UniProtKB-SubCell"/>
</dbReference>
<keyword evidence="11" id="KW-1185">Reference proteome</keyword>
<keyword evidence="4" id="KW-0808">Transferase</keyword>
<evidence type="ECO:0000256" key="3">
    <source>
        <dbReference type="ARBA" id="ARBA00022676"/>
    </source>
</evidence>
<feature type="transmembrane region" description="Helical" evidence="8">
    <location>
        <begin position="103"/>
        <end position="126"/>
    </location>
</feature>
<proteinExistence type="predicted"/>
<dbReference type="PANTHER" id="PTHR33908">
    <property type="entry name" value="MANNOSYLTRANSFERASE YKCB-RELATED"/>
    <property type="match status" value="1"/>
</dbReference>
<evidence type="ECO:0000256" key="6">
    <source>
        <dbReference type="ARBA" id="ARBA00022989"/>
    </source>
</evidence>
<organism evidence="10 11">
    <name type="scientific">Anaerosporomusa subterranea</name>
    <dbReference type="NCBI Taxonomy" id="1794912"/>
    <lineage>
        <taxon>Bacteria</taxon>
        <taxon>Bacillati</taxon>
        <taxon>Bacillota</taxon>
        <taxon>Negativicutes</taxon>
        <taxon>Acetonemataceae</taxon>
        <taxon>Anaerosporomusa</taxon>
    </lineage>
</organism>
<keyword evidence="6 8" id="KW-1133">Transmembrane helix</keyword>
<accession>A0A154BTU6</accession>
<keyword evidence="5 8" id="KW-0812">Transmembrane</keyword>
<protein>
    <recommendedName>
        <fullName evidence="9">Glycosyltransferase RgtA/B/C/D-like domain-containing protein</fullName>
    </recommendedName>
</protein>
<dbReference type="AlphaFoldDB" id="A0A154BTU6"/>
<dbReference type="RefSeq" id="WP_066239773.1">
    <property type="nucleotide sequence ID" value="NZ_LSGP01000013.1"/>
</dbReference>
<gene>
    <name evidence="10" type="ORF">AXX12_04800</name>
</gene>
<evidence type="ECO:0000256" key="7">
    <source>
        <dbReference type="ARBA" id="ARBA00023136"/>
    </source>
</evidence>
<comment type="subcellular location">
    <subcellularLocation>
        <location evidence="1">Cell membrane</location>
        <topology evidence="1">Multi-pass membrane protein</topology>
    </subcellularLocation>
</comment>
<reference evidence="10 11" key="1">
    <citation type="submission" date="2016-02" db="EMBL/GenBank/DDBJ databases">
        <title>Anaerosporomusa subterraneum gen. nov., sp. nov., a spore-forming obligate anaerobe isolated from saprolite.</title>
        <authorList>
            <person name="Choi J.K."/>
            <person name="Shah M."/>
            <person name="Yee N."/>
        </authorList>
    </citation>
    <scope>NUCLEOTIDE SEQUENCE [LARGE SCALE GENOMIC DNA]</scope>
    <source>
        <strain evidence="10 11">RU4</strain>
    </source>
</reference>
<dbReference type="PANTHER" id="PTHR33908:SF11">
    <property type="entry name" value="MEMBRANE PROTEIN"/>
    <property type="match status" value="1"/>
</dbReference>
<keyword evidence="3" id="KW-0328">Glycosyltransferase</keyword>
<feature type="transmembrane region" description="Helical" evidence="8">
    <location>
        <begin position="81"/>
        <end position="97"/>
    </location>
</feature>
<evidence type="ECO:0000256" key="8">
    <source>
        <dbReference type="SAM" id="Phobius"/>
    </source>
</evidence>
<feature type="transmembrane region" description="Helical" evidence="8">
    <location>
        <begin position="181"/>
        <end position="208"/>
    </location>
</feature>
<evidence type="ECO:0000256" key="2">
    <source>
        <dbReference type="ARBA" id="ARBA00022475"/>
    </source>
</evidence>
<feature type="transmembrane region" description="Helical" evidence="8">
    <location>
        <begin position="147"/>
        <end position="169"/>
    </location>
</feature>
<evidence type="ECO:0000259" key="9">
    <source>
        <dbReference type="Pfam" id="PF13231"/>
    </source>
</evidence>
<dbReference type="EMBL" id="LSGP01000013">
    <property type="protein sequence ID" value="KYZ77433.1"/>
    <property type="molecule type" value="Genomic_DNA"/>
</dbReference>
<name>A0A154BTU6_ANASB</name>
<feature type="transmembrane region" description="Helical" evidence="8">
    <location>
        <begin position="24"/>
        <end position="46"/>
    </location>
</feature>